<evidence type="ECO:0000256" key="7">
    <source>
        <dbReference type="SAM" id="MobiDB-lite"/>
    </source>
</evidence>
<dbReference type="InParanoid" id="A0A2R5GHP1"/>
<dbReference type="GO" id="GO:0005524">
    <property type="term" value="F:ATP binding"/>
    <property type="evidence" value="ECO:0007669"/>
    <property type="project" value="UniProtKB-KW"/>
</dbReference>
<dbReference type="EMBL" id="BEYU01000076">
    <property type="protein sequence ID" value="GBG30402.1"/>
    <property type="molecule type" value="Genomic_DNA"/>
</dbReference>
<dbReference type="GO" id="GO:0016887">
    <property type="term" value="F:ATP hydrolysis activity"/>
    <property type="evidence" value="ECO:0007669"/>
    <property type="project" value="TreeGrafter"/>
</dbReference>
<evidence type="ECO:0000256" key="1">
    <source>
        <dbReference type="ARBA" id="ARBA00004123"/>
    </source>
</evidence>
<dbReference type="InterPro" id="IPR027417">
    <property type="entry name" value="P-loop_NTPase"/>
</dbReference>
<evidence type="ECO:0000256" key="3">
    <source>
        <dbReference type="ARBA" id="ARBA00022806"/>
    </source>
</evidence>
<dbReference type="SMART" id="SM00717">
    <property type="entry name" value="SANT"/>
    <property type="match status" value="1"/>
</dbReference>
<feature type="compositionally biased region" description="Low complexity" evidence="7">
    <location>
        <begin position="319"/>
        <end position="332"/>
    </location>
</feature>
<feature type="region of interest" description="Disordered" evidence="7">
    <location>
        <begin position="1027"/>
        <end position="1052"/>
    </location>
</feature>
<keyword evidence="2" id="KW-0547">Nucleotide-binding</keyword>
<dbReference type="InterPro" id="IPR014012">
    <property type="entry name" value="HSA_dom"/>
</dbReference>
<name>A0A2R5GHP1_9STRA</name>
<organism evidence="9 10">
    <name type="scientific">Hondaea fermentalgiana</name>
    <dbReference type="NCBI Taxonomy" id="2315210"/>
    <lineage>
        <taxon>Eukaryota</taxon>
        <taxon>Sar</taxon>
        <taxon>Stramenopiles</taxon>
        <taxon>Bigyra</taxon>
        <taxon>Labyrinthulomycetes</taxon>
        <taxon>Thraustochytrida</taxon>
        <taxon>Thraustochytriidae</taxon>
        <taxon>Hondaea</taxon>
    </lineage>
</organism>
<dbReference type="InterPro" id="IPR038718">
    <property type="entry name" value="SNF2-like_sf"/>
</dbReference>
<dbReference type="Pfam" id="PF07529">
    <property type="entry name" value="HSA"/>
    <property type="match status" value="1"/>
</dbReference>
<dbReference type="GO" id="GO:0004386">
    <property type="term" value="F:helicase activity"/>
    <property type="evidence" value="ECO:0007669"/>
    <property type="project" value="UniProtKB-KW"/>
</dbReference>
<dbReference type="Proteomes" id="UP000241890">
    <property type="component" value="Unassembled WGS sequence"/>
</dbReference>
<evidence type="ECO:0000256" key="5">
    <source>
        <dbReference type="ARBA" id="ARBA00022853"/>
    </source>
</evidence>
<feature type="region of interest" description="Disordered" evidence="7">
    <location>
        <begin position="1782"/>
        <end position="1802"/>
    </location>
</feature>
<sequence length="2170" mass="234364">MKRKMSMSSQQSASSASKKKSNAAAGATSAATGSGGGGARAGTANAAGSASATAAAAAGGGGHLAASAGGVVTNKQRSGSTVSALSASAQTAGVKRKRQEKKPLAARQRKMNAKLLDFLSKRKALMAQREVHVARVAKLRASLGTAMIIQPEAPRTRSHWDTVLEEMMWMATDFIEERKFKGSVTSRLAYAAKVQHAERQIARELAAKRLEERHKSISDLVATHVCRFWDATLRNARESKRPVTKQVLDFDRIRYVPDRTEKVDGSGPRGEAALEVLHSEADEPIDEKLAELVQTEADIETRARKYHAASLAIASAISSSSSSSSSSPSSSSWLQPWPPAHTQPVDDSAGKADEVSEGETNGELEEEDNRATRAAHNSIAKLMAVDDDEKGDDDYEPEQDIDNAKGSPEETDLWADDEASIAEQERLFPDGDNLGATELYLLSRDLERPVEDVVADAMRPRRMTARVKRGLRPGTEPVDAEDEEDEEDEKMADRSSDVATPQDSANANGKSARKGNHAKVVDDDSEMNEAKHVDQEDEEADDIDDKEEDEEEEEVASDVDEEEMGRSIRGLAEKLPIIPQKDLTARVKAFAALARAVRAVCKARNKGDPIRVPPRLMPPSALEAFFPHQQVALHWLASMHRQRLGAVLADDRGLGKEAVVVAFLGLLAGEVGAWGPHLIVTTPARAFQWRLHLLNYCPALRVTRRVHAASSHPQPGVTILTQEEAATNEAALSRQRWHTLVWDLVDIDKDQTEAAADADADEDHAEAKGVAASPSVVGTKDDDGENGDEDEGTVVDPEVVLRRLPLLRSTMRLAVTANEAEAKANATNIAFFLLPFAFLGSSSKEKQWASKKSANAWRDCVQAFTLCRRSQDITGIDDVDVDRETKNFGPTPLQVVYKDRLLSAYNKLTQKLTPRGNRDTKTRHLGMYSMCLFSVGCHPDSMFPRAERSAFAMSAVANEIAALSARGLPQIAVYPWQIRSAHLGLYESPGAADDSSLEVLRAHGITPAKMAAGLQRIEPGFLAWERSKKHSETAEDKDDDNGGAAESLKPWKPPLDTALPSMNAAMSAALNVSTKPKTPASSMQLALRQKYTNNLVPTEGRVLSILPDIGVVSVCVSVLGGGAFAESALHVGLNAKSDPRPELSGVIKSLPGVIRRLASLDFGTRKILVVAHDPALLLPAQAMLTLSRIRYLRVEGTSAPGTLAVAIRQFVASSEVRVLMAGVNDMDALLGAEMELEHGLGLLSAVVVLDEPGVGTDDDPLTDRIDAIALAHARRRALRGEPEETFYVEDLQVDFNMNPTGGDVAGSQEDESTEGSTGKARQPKVMELSEVTAALERVRKRTNEDSLDIYVKQAIDEFLGRVPMAKAAAVAGGDAAPALGSARPVGPGLVVLEERELGVDDFGGDGLRDCDDSTAQDVGASPTTAGADAFVEEEFMHGDLDGALRAVSPREVSANPLLGGFLQVADHSFEEEDDDDEDDEEEDEDDEETATTDAPTETYAHIAEVLQRALEDPLPPVKRALLREPGTIAEHMRQFSDPRLGGSLLVVDTRRLRKDLFASSLATDESAALDDAQSSASLASHATTRPAEALMSDATWLNQTSNYEPLFYEVDPELSKQANMERLLVDLERDSKVIGASAHVYGPPFEPEASSAAGVQHEEALPSAPPMLGFQAPQTSAAGNGFSGAMHATSGVPQRPKFAVSFMKQRIVAMSTDLSALEIEPVKRRSASIDDESGIKKRKIERKNARTSSIASSADLELHESTGPSDVVRLDSTVDVEMLQDDEDEAPGLAPPPSSTTGKEIDWGIQVPKVKARLKGAQKKSGKSANDEDVGDSESWTAWEDVAMLRAVEVFGPSWDLVQHLVSRPLATPHSLQQVIDRYHFVRSKYKTAAAAPWIAKHERSVRDIAPWATPPLHKTDLLLHAPVSVKAFEAVTEPSSRLPSNDFLLRRKAGLPTSLGRKGFASFAPSLALPEATTADREKCSNMDILNSNSNSTTLSSISNSNARSCIQEGPFLTEEEVHKAACPQWVAWVSNSSSNSSNIISAHSSSNINTNTNTDLCTRSRVVNMGRPQQGHRTLSVGCKCIPNSIKPWRMDIIRSIFSDTQKDHLAHNRVSRTGNTKRNHSPAIPQLAAAIATTASQIINKSSLAAFVTFVSLQDLLEVSTMSVLVD</sequence>
<dbReference type="Pfam" id="PF00176">
    <property type="entry name" value="SNF2-rel_dom"/>
    <property type="match status" value="1"/>
</dbReference>
<feature type="region of interest" description="Disordered" evidence="7">
    <location>
        <begin position="753"/>
        <end position="792"/>
    </location>
</feature>
<comment type="subcellular location">
    <subcellularLocation>
        <location evidence="1">Nucleus</location>
    </subcellularLocation>
</comment>
<evidence type="ECO:0000256" key="4">
    <source>
        <dbReference type="ARBA" id="ARBA00022840"/>
    </source>
</evidence>
<comment type="caution">
    <text evidence="9">The sequence shown here is derived from an EMBL/GenBank/DDBJ whole genome shotgun (WGS) entry which is preliminary data.</text>
</comment>
<keyword evidence="3 9" id="KW-0347">Helicase</keyword>
<dbReference type="GO" id="GO:0006338">
    <property type="term" value="P:chromatin remodeling"/>
    <property type="evidence" value="ECO:0007669"/>
    <property type="project" value="TreeGrafter"/>
</dbReference>
<dbReference type="PANTHER" id="PTHR45685:SF1">
    <property type="entry name" value="HELICASE SRCAP"/>
    <property type="match status" value="1"/>
</dbReference>
<feature type="compositionally biased region" description="Basic residues" evidence="7">
    <location>
        <begin position="460"/>
        <end position="471"/>
    </location>
</feature>
<keyword evidence="4" id="KW-0067">ATP-binding</keyword>
<keyword evidence="10" id="KW-1185">Reference proteome</keyword>
<protein>
    <submittedName>
        <fullName evidence="9">Helicase swr1</fullName>
    </submittedName>
</protein>
<feature type="region of interest" description="Disordered" evidence="7">
    <location>
        <begin position="1469"/>
        <end position="1497"/>
    </location>
</feature>
<dbReference type="SUPFAM" id="SSF52540">
    <property type="entry name" value="P-loop containing nucleoside triphosphate hydrolases"/>
    <property type="match status" value="1"/>
</dbReference>
<dbReference type="PANTHER" id="PTHR45685">
    <property type="entry name" value="HELICASE SRCAP-RELATED"/>
    <property type="match status" value="1"/>
</dbReference>
<evidence type="ECO:0000259" key="8">
    <source>
        <dbReference type="PROSITE" id="PS51204"/>
    </source>
</evidence>
<gene>
    <name evidence="9" type="ORF">FCC1311_066212</name>
</gene>
<feature type="compositionally biased region" description="Acidic residues" evidence="7">
    <location>
        <begin position="385"/>
        <end position="401"/>
    </location>
</feature>
<feature type="compositionally biased region" description="Acidic residues" evidence="7">
    <location>
        <begin position="355"/>
        <end position="368"/>
    </location>
</feature>
<feature type="compositionally biased region" description="Polar residues" evidence="7">
    <location>
        <begin position="82"/>
        <end position="91"/>
    </location>
</feature>
<feature type="compositionally biased region" description="Polar residues" evidence="7">
    <location>
        <begin position="1"/>
        <end position="11"/>
    </location>
</feature>
<evidence type="ECO:0000256" key="2">
    <source>
        <dbReference type="ARBA" id="ARBA00022741"/>
    </source>
</evidence>
<dbReference type="Gene3D" id="3.40.50.10810">
    <property type="entry name" value="Tandem AAA-ATPase domain"/>
    <property type="match status" value="1"/>
</dbReference>
<dbReference type="GO" id="GO:0042393">
    <property type="term" value="F:histone binding"/>
    <property type="evidence" value="ECO:0007669"/>
    <property type="project" value="TreeGrafter"/>
</dbReference>
<feature type="compositionally biased region" description="Acidic residues" evidence="7">
    <location>
        <begin position="782"/>
        <end position="792"/>
    </location>
</feature>
<evidence type="ECO:0000256" key="6">
    <source>
        <dbReference type="ARBA" id="ARBA00023125"/>
    </source>
</evidence>
<feature type="compositionally biased region" description="Acidic residues" evidence="7">
    <location>
        <begin position="1469"/>
        <end position="1490"/>
    </location>
</feature>
<feature type="region of interest" description="Disordered" evidence="7">
    <location>
        <begin position="1814"/>
        <end position="1833"/>
    </location>
</feature>
<dbReference type="OrthoDB" id="372624at2759"/>
<keyword evidence="6" id="KW-0238">DNA-binding</keyword>
<dbReference type="InterPro" id="IPR001005">
    <property type="entry name" value="SANT/Myb"/>
</dbReference>
<dbReference type="GO" id="GO:0003677">
    <property type="term" value="F:DNA binding"/>
    <property type="evidence" value="ECO:0007669"/>
    <property type="project" value="UniProtKB-KW"/>
</dbReference>
<feature type="compositionally biased region" description="Acidic residues" evidence="7">
    <location>
        <begin position="535"/>
        <end position="563"/>
    </location>
</feature>
<feature type="region of interest" description="Disordered" evidence="7">
    <location>
        <begin position="1298"/>
        <end position="1324"/>
    </location>
</feature>
<evidence type="ECO:0000313" key="9">
    <source>
        <dbReference type="EMBL" id="GBG30402.1"/>
    </source>
</evidence>
<accession>A0A2R5GHP1</accession>
<feature type="compositionally biased region" description="Acidic residues" evidence="7">
    <location>
        <begin position="478"/>
        <end position="490"/>
    </location>
</feature>
<dbReference type="InterPro" id="IPR050520">
    <property type="entry name" value="INO80/SWR1_helicase"/>
</dbReference>
<dbReference type="SMART" id="SM00573">
    <property type="entry name" value="HSA"/>
    <property type="match status" value="1"/>
</dbReference>
<feature type="domain" description="HSA" evidence="8">
    <location>
        <begin position="147"/>
        <end position="219"/>
    </location>
</feature>
<feature type="region of interest" description="Disordered" evidence="7">
    <location>
        <begin position="1740"/>
        <end position="1767"/>
    </location>
</feature>
<feature type="region of interest" description="Disordered" evidence="7">
    <location>
        <begin position="1"/>
        <end position="53"/>
    </location>
</feature>
<keyword evidence="5" id="KW-0156">Chromatin regulator</keyword>
<feature type="region of interest" description="Disordered" evidence="7">
    <location>
        <begin position="82"/>
        <end position="107"/>
    </location>
</feature>
<reference evidence="9 10" key="1">
    <citation type="submission" date="2017-12" db="EMBL/GenBank/DDBJ databases">
        <title>Sequencing, de novo assembly and annotation of complete genome of a new Thraustochytrid species, strain FCC1311.</title>
        <authorList>
            <person name="Sedici K."/>
            <person name="Godart F."/>
            <person name="Aiese Cigliano R."/>
            <person name="Sanseverino W."/>
            <person name="Barakat M."/>
            <person name="Ortet P."/>
            <person name="Marechal E."/>
            <person name="Cagnac O."/>
            <person name="Amato A."/>
        </authorList>
    </citation>
    <scope>NUCLEOTIDE SEQUENCE [LARGE SCALE GENOMIC DNA]</scope>
</reference>
<feature type="compositionally biased region" description="Low complexity" evidence="7">
    <location>
        <begin position="41"/>
        <end position="53"/>
    </location>
</feature>
<dbReference type="InterPro" id="IPR000330">
    <property type="entry name" value="SNF2_N"/>
</dbReference>
<evidence type="ECO:0000313" key="10">
    <source>
        <dbReference type="Proteomes" id="UP000241890"/>
    </source>
</evidence>
<dbReference type="PROSITE" id="PS51204">
    <property type="entry name" value="HSA"/>
    <property type="match status" value="1"/>
</dbReference>
<keyword evidence="3 9" id="KW-0378">Hydrolase</keyword>
<feature type="compositionally biased region" description="Polar residues" evidence="7">
    <location>
        <begin position="497"/>
        <end position="509"/>
    </location>
</feature>
<feature type="compositionally biased region" description="Low complexity" evidence="7">
    <location>
        <begin position="12"/>
        <end position="32"/>
    </location>
</feature>
<proteinExistence type="predicted"/>
<feature type="region of interest" description="Disordered" evidence="7">
    <location>
        <begin position="319"/>
        <end position="419"/>
    </location>
</feature>
<feature type="region of interest" description="Disordered" evidence="7">
    <location>
        <begin position="446"/>
        <end position="567"/>
    </location>
</feature>
<feature type="compositionally biased region" description="Acidic residues" evidence="7">
    <location>
        <begin position="409"/>
        <end position="419"/>
    </location>
</feature>
<dbReference type="GO" id="GO:0000812">
    <property type="term" value="C:Swr1 complex"/>
    <property type="evidence" value="ECO:0007669"/>
    <property type="project" value="TreeGrafter"/>
</dbReference>